<sequence length="209" mass="25103">MAGSYIVRNTLYTRSFLRFFADYEYRMPKNSDGRDNVALQAVFIDFLGSVEHRNKYLQCMKIYNYASGFNQNMVFVSCMRYILNLMDETPNDINYHTYEGGKMKILKKLSKKRWARDSWLSEWKFCKDDLFHHAWKQEEFGNQKIVFKGRFLANNKKCKSSDFMKLWDYDKSFIKNCEEIDHDIKSYVNYAHDEHMKALLESNITKIEE</sequence>
<name>A0A0K0FFH4_STRVS</name>
<dbReference type="AlphaFoldDB" id="A0A0K0FFH4"/>
<dbReference type="Pfam" id="PF03314">
    <property type="entry name" value="DUF273"/>
    <property type="match status" value="1"/>
</dbReference>
<organism evidence="1 2">
    <name type="scientific">Strongyloides venezuelensis</name>
    <name type="common">Threadworm</name>
    <dbReference type="NCBI Taxonomy" id="75913"/>
    <lineage>
        <taxon>Eukaryota</taxon>
        <taxon>Metazoa</taxon>
        <taxon>Ecdysozoa</taxon>
        <taxon>Nematoda</taxon>
        <taxon>Chromadorea</taxon>
        <taxon>Rhabditida</taxon>
        <taxon>Tylenchina</taxon>
        <taxon>Panagrolaimomorpha</taxon>
        <taxon>Strongyloidoidea</taxon>
        <taxon>Strongyloididae</taxon>
        <taxon>Strongyloides</taxon>
    </lineage>
</organism>
<accession>A0A0K0FFH4</accession>
<evidence type="ECO:0000313" key="2">
    <source>
        <dbReference type="WBParaSite" id="SVE_0761700.1"/>
    </source>
</evidence>
<protein>
    <submittedName>
        <fullName evidence="2">DUF1524 domain-containing protein</fullName>
    </submittedName>
</protein>
<reference evidence="1" key="1">
    <citation type="submission" date="2014-07" db="EMBL/GenBank/DDBJ databases">
        <authorList>
            <person name="Martin A.A"/>
            <person name="De Silva N."/>
        </authorList>
    </citation>
    <scope>NUCLEOTIDE SEQUENCE</scope>
</reference>
<dbReference type="Proteomes" id="UP000035680">
    <property type="component" value="Unassembled WGS sequence"/>
</dbReference>
<dbReference type="WBParaSite" id="SVE_0761700.1">
    <property type="protein sequence ID" value="SVE_0761700.1"/>
    <property type="gene ID" value="SVE_0761700"/>
</dbReference>
<proteinExistence type="predicted"/>
<dbReference type="STRING" id="75913.A0A0K0FFH4"/>
<dbReference type="InterPro" id="IPR004988">
    <property type="entry name" value="DUF273"/>
</dbReference>
<evidence type="ECO:0000313" key="1">
    <source>
        <dbReference type="Proteomes" id="UP000035680"/>
    </source>
</evidence>
<dbReference type="PANTHER" id="PTHR31562:SF4">
    <property type="entry name" value="DUF268 DOMAIN-CONTAINING PROTEIN-RELATED"/>
    <property type="match status" value="1"/>
</dbReference>
<keyword evidence="1" id="KW-1185">Reference proteome</keyword>
<dbReference type="PANTHER" id="PTHR31562">
    <property type="entry name" value="PROTEIN CBG18972"/>
    <property type="match status" value="1"/>
</dbReference>
<reference evidence="2" key="2">
    <citation type="submission" date="2015-08" db="UniProtKB">
        <authorList>
            <consortium name="WormBaseParasite"/>
        </authorList>
    </citation>
    <scope>IDENTIFICATION</scope>
</reference>